<dbReference type="AlphaFoldDB" id="A0A166LD07"/>
<evidence type="ECO:0000313" key="1">
    <source>
        <dbReference type="EMBL" id="KZP22826.1"/>
    </source>
</evidence>
<protein>
    <submittedName>
        <fullName evidence="1">Uncharacterized protein</fullName>
    </submittedName>
</protein>
<reference evidence="1 2" key="1">
    <citation type="journal article" date="2016" name="Mol. Biol. Evol.">
        <title>Comparative Genomics of Early-Diverging Mushroom-Forming Fungi Provides Insights into the Origins of Lignocellulose Decay Capabilities.</title>
        <authorList>
            <person name="Nagy L.G."/>
            <person name="Riley R."/>
            <person name="Tritt A."/>
            <person name="Adam C."/>
            <person name="Daum C."/>
            <person name="Floudas D."/>
            <person name="Sun H."/>
            <person name="Yadav J.S."/>
            <person name="Pangilinan J."/>
            <person name="Larsson K.H."/>
            <person name="Matsuura K."/>
            <person name="Barry K."/>
            <person name="Labutti K."/>
            <person name="Kuo R."/>
            <person name="Ohm R.A."/>
            <person name="Bhattacharya S.S."/>
            <person name="Shirouzu T."/>
            <person name="Yoshinaga Y."/>
            <person name="Martin F.M."/>
            <person name="Grigoriev I.V."/>
            <person name="Hibbett D.S."/>
        </authorList>
    </citation>
    <scope>NUCLEOTIDE SEQUENCE [LARGE SCALE GENOMIC DNA]</scope>
    <source>
        <strain evidence="1 2">CBS 109695</strain>
    </source>
</reference>
<proteinExistence type="predicted"/>
<name>A0A166LD07_9AGAM</name>
<gene>
    <name evidence="1" type="ORF">FIBSPDRAFT_952642</name>
</gene>
<evidence type="ECO:0000313" key="2">
    <source>
        <dbReference type="Proteomes" id="UP000076532"/>
    </source>
</evidence>
<sequence length="168" mass="19121">MPFYRIGGWFIPQSRVVAIGQKIEDEIYAPSYTLPEVPKKFDPTKEHEIFDASLNISRNYTTHDPQMTFCLMSTPEARKPRPMSLNTTLPDGSLNLLATVFVQRWHGPDEWPTSIPDLRQYKEDEITDISKKQLEDIGLTDLDFITTVVNKPAGWFYAYPPSAPSPSG</sequence>
<keyword evidence="2" id="KW-1185">Reference proteome</keyword>
<accession>A0A166LD07</accession>
<organism evidence="1 2">
    <name type="scientific">Athelia psychrophila</name>
    <dbReference type="NCBI Taxonomy" id="1759441"/>
    <lineage>
        <taxon>Eukaryota</taxon>
        <taxon>Fungi</taxon>
        <taxon>Dikarya</taxon>
        <taxon>Basidiomycota</taxon>
        <taxon>Agaricomycotina</taxon>
        <taxon>Agaricomycetes</taxon>
        <taxon>Agaricomycetidae</taxon>
        <taxon>Atheliales</taxon>
        <taxon>Atheliaceae</taxon>
        <taxon>Athelia</taxon>
    </lineage>
</organism>
<dbReference type="EMBL" id="KV417537">
    <property type="protein sequence ID" value="KZP22826.1"/>
    <property type="molecule type" value="Genomic_DNA"/>
</dbReference>
<dbReference type="Proteomes" id="UP000076532">
    <property type="component" value="Unassembled WGS sequence"/>
</dbReference>